<dbReference type="Gene3D" id="2.60.40.150">
    <property type="entry name" value="C2 domain"/>
    <property type="match status" value="1"/>
</dbReference>
<protein>
    <recommendedName>
        <fullName evidence="3">DM14 domain-containing protein</fullName>
    </recommendedName>
</protein>
<dbReference type="AlphaFoldDB" id="A0AA85JNI9"/>
<feature type="compositionally biased region" description="Basic and acidic residues" evidence="2">
    <location>
        <begin position="103"/>
        <end position="120"/>
    </location>
</feature>
<dbReference type="WBParaSite" id="TREG1_26420.2">
    <property type="protein sequence ID" value="TREG1_26420.2"/>
    <property type="gene ID" value="TREG1_26420"/>
</dbReference>
<feature type="region of interest" description="Disordered" evidence="2">
    <location>
        <begin position="72"/>
        <end position="149"/>
    </location>
</feature>
<evidence type="ECO:0000313" key="4">
    <source>
        <dbReference type="Proteomes" id="UP000050795"/>
    </source>
</evidence>
<dbReference type="PANTHER" id="PTHR13076:SF9">
    <property type="entry name" value="COILED-COIL AND C2 DOMAIN-CONTAINING PROTEIN 1-LIKE"/>
    <property type="match status" value="1"/>
</dbReference>
<sequence>MQWLSPKIDNAHDNVNQDDFTNDDLEQELLDLLKENPSHTTVPHTTLSSTQGKTNYDEDELLLAQLVESMENDNQPLSGGGGGSGGAGGSDELDMMGINAKDFLNDDDKKNTSDSPHQKTELTTNDVSGSNMSSINPPSSGNNLKSVGNDNTIVKADKQPPLDVRQAVLDYINPKTTPSGLDLLKNRHKEYKLAALKARDDGELGKAKELLEASKCIGEAIVNIEAGKETFDPETDLPPPPSEYEFSGADEENSSGAVAAPPAPPPPTEVKQTVPDIMKTPVICSENILARIAYYKEKIKQIGDDPSQDSKRRRYNRILNRYEEGLRACENGYISFEFEELVPPPGYPALNDRSKITKGEKSTGNESNKAAALSKPSSGQVSGKSKSVAIVTLLTKRQNELKEAAKLAKQSGNIELAKKYIRSFLGMNQMIQAAEAGFPIDLSQLPRSPTTNESAAYKPILSGSNCEPPVKYAVALKTSSGDHLVQVYSEILSEQEKLVSHLLTEHRRNGDQSVISKLSDLMSVNTCIKKVLSKHSHQVGILTPYFESANLPKLNINAELGDDVLEVTVLRGIAYPLPSHYSHIDTYVDVELCISTSSPSMKLSTNIAKSSCEPVYTQSVKEFRVNTKGRIYKRFVQSNRCLKATVYYNRGIFRSWGVLGVTEIPLTGLVQSATVTHIGDLKEGRKVVGGRLEVQLRQRESLSGEAVVYEERPWLLLSVPKQQNDSPKTMKAVSEQHNSPASSSSSASSRTIVIKRDQIIRS</sequence>
<dbReference type="SMART" id="SM00685">
    <property type="entry name" value="DM14"/>
    <property type="match status" value="2"/>
</dbReference>
<feature type="region of interest" description="Disordered" evidence="2">
    <location>
        <begin position="723"/>
        <end position="751"/>
    </location>
</feature>
<feature type="compositionally biased region" description="Basic and acidic residues" evidence="2">
    <location>
        <begin position="352"/>
        <end position="363"/>
    </location>
</feature>
<feature type="compositionally biased region" description="Polar residues" evidence="2">
    <location>
        <begin position="121"/>
        <end position="149"/>
    </location>
</feature>
<feature type="compositionally biased region" description="Acidic residues" evidence="2">
    <location>
        <begin position="20"/>
        <end position="29"/>
    </location>
</feature>
<dbReference type="InterPro" id="IPR035892">
    <property type="entry name" value="C2_domain_sf"/>
</dbReference>
<feature type="compositionally biased region" description="Gly residues" evidence="2">
    <location>
        <begin position="78"/>
        <end position="89"/>
    </location>
</feature>
<dbReference type="InterPro" id="IPR006608">
    <property type="entry name" value="CC2D1A/B_DM14"/>
</dbReference>
<evidence type="ECO:0000256" key="2">
    <source>
        <dbReference type="SAM" id="MobiDB-lite"/>
    </source>
</evidence>
<accession>A0AA85JNI9</accession>
<organism evidence="4 7">
    <name type="scientific">Trichobilharzia regenti</name>
    <name type="common">Nasal bird schistosome</name>
    <dbReference type="NCBI Taxonomy" id="157069"/>
    <lineage>
        <taxon>Eukaryota</taxon>
        <taxon>Metazoa</taxon>
        <taxon>Spiralia</taxon>
        <taxon>Lophotrochozoa</taxon>
        <taxon>Platyhelminthes</taxon>
        <taxon>Trematoda</taxon>
        <taxon>Digenea</taxon>
        <taxon>Strigeidida</taxon>
        <taxon>Schistosomatoidea</taxon>
        <taxon>Schistosomatidae</taxon>
        <taxon>Trichobilharzia</taxon>
    </lineage>
</organism>
<dbReference type="SUPFAM" id="SSF49562">
    <property type="entry name" value="C2 domain (Calcium/lipid-binding domain, CaLB)"/>
    <property type="match status" value="1"/>
</dbReference>
<dbReference type="WBParaSite" id="TREG1_26420.3">
    <property type="protein sequence ID" value="TREG1_26420.3"/>
    <property type="gene ID" value="TREG1_26420"/>
</dbReference>
<dbReference type="InterPro" id="IPR000008">
    <property type="entry name" value="C2_dom"/>
</dbReference>
<evidence type="ECO:0000313" key="5">
    <source>
        <dbReference type="WBParaSite" id="TREG1_26420.1"/>
    </source>
</evidence>
<feature type="compositionally biased region" description="Low complexity" evidence="2">
    <location>
        <begin position="739"/>
        <end position="749"/>
    </location>
</feature>
<feature type="domain" description="DM14" evidence="3">
    <location>
        <begin position="181"/>
        <end position="241"/>
    </location>
</feature>
<dbReference type="WBParaSite" id="TREG1_26420.1">
    <property type="protein sequence ID" value="TREG1_26420.1"/>
    <property type="gene ID" value="TREG1_26420"/>
</dbReference>
<dbReference type="Proteomes" id="UP000050795">
    <property type="component" value="Unassembled WGS sequence"/>
</dbReference>
<reference evidence="5 6" key="2">
    <citation type="submission" date="2023-11" db="UniProtKB">
        <authorList>
            <consortium name="WormBaseParasite"/>
        </authorList>
    </citation>
    <scope>IDENTIFICATION</scope>
</reference>
<evidence type="ECO:0000313" key="6">
    <source>
        <dbReference type="WBParaSite" id="TREG1_26420.2"/>
    </source>
</evidence>
<feature type="region of interest" description="Disordered" evidence="2">
    <location>
        <begin position="228"/>
        <end position="272"/>
    </location>
</feature>
<evidence type="ECO:0000259" key="3">
    <source>
        <dbReference type="SMART" id="SM00685"/>
    </source>
</evidence>
<reference evidence="4" key="1">
    <citation type="submission" date="2022-06" db="EMBL/GenBank/DDBJ databases">
        <authorList>
            <person name="Berger JAMES D."/>
            <person name="Berger JAMES D."/>
        </authorList>
    </citation>
    <scope>NUCLEOTIDE SEQUENCE [LARGE SCALE GENOMIC DNA]</scope>
</reference>
<feature type="compositionally biased region" description="Polar residues" evidence="2">
    <location>
        <begin position="38"/>
        <end position="54"/>
    </location>
</feature>
<proteinExistence type="inferred from homology"/>
<dbReference type="GO" id="GO:0001227">
    <property type="term" value="F:DNA-binding transcription repressor activity, RNA polymerase II-specific"/>
    <property type="evidence" value="ECO:0007669"/>
    <property type="project" value="InterPro"/>
</dbReference>
<keyword evidence="4" id="KW-1185">Reference proteome</keyword>
<feature type="region of interest" description="Disordered" evidence="2">
    <location>
        <begin position="347"/>
        <end position="382"/>
    </location>
</feature>
<dbReference type="Pfam" id="PF00168">
    <property type="entry name" value="C2"/>
    <property type="match status" value="1"/>
</dbReference>
<evidence type="ECO:0000313" key="7">
    <source>
        <dbReference type="WBParaSite" id="TREG1_26420.3"/>
    </source>
</evidence>
<evidence type="ECO:0000256" key="1">
    <source>
        <dbReference type="ARBA" id="ARBA00010672"/>
    </source>
</evidence>
<feature type="domain" description="DM14" evidence="3">
    <location>
        <begin position="391"/>
        <end position="449"/>
    </location>
</feature>
<comment type="similarity">
    <text evidence="1">Belongs to the CC2D1 family.</text>
</comment>
<name>A0AA85JNI9_TRIRE</name>
<dbReference type="InterPro" id="IPR039725">
    <property type="entry name" value="CC2D1A/B"/>
</dbReference>
<dbReference type="PANTHER" id="PTHR13076">
    <property type="entry name" value="COILED-COIL AND C2 DOMAIN-CONTAINING PROTEIN 1-LIKE"/>
    <property type="match status" value="1"/>
</dbReference>
<feature type="region of interest" description="Disordered" evidence="2">
    <location>
        <begin position="1"/>
        <end position="57"/>
    </location>
</feature>